<dbReference type="EMBL" id="CABHNM010000040">
    <property type="protein sequence ID" value="VUX10811.1"/>
    <property type="molecule type" value="Genomic_DNA"/>
</dbReference>
<evidence type="ECO:0000313" key="3">
    <source>
        <dbReference type="Proteomes" id="UP000398619"/>
    </source>
</evidence>
<dbReference type="InterPro" id="IPR052536">
    <property type="entry name" value="ABC-4_Integral_Memb_Prot"/>
</dbReference>
<feature type="transmembrane region" description="Helical" evidence="1">
    <location>
        <begin position="225"/>
        <end position="249"/>
    </location>
</feature>
<organism evidence="2 3">
    <name type="scientific">Dorea longicatena</name>
    <dbReference type="NCBI Taxonomy" id="88431"/>
    <lineage>
        <taxon>Bacteria</taxon>
        <taxon>Bacillati</taxon>
        <taxon>Bacillota</taxon>
        <taxon>Clostridia</taxon>
        <taxon>Lachnospirales</taxon>
        <taxon>Lachnospiraceae</taxon>
        <taxon>Dorea</taxon>
    </lineage>
</organism>
<dbReference type="RefSeq" id="WP_144100852.1">
    <property type="nucleotide sequence ID" value="NZ_CABHNM010000040.1"/>
</dbReference>
<accession>A0A564TU97</accession>
<feature type="transmembrane region" description="Helical" evidence="1">
    <location>
        <begin position="16"/>
        <end position="35"/>
    </location>
</feature>
<gene>
    <name evidence="2" type="ORF">DLSSTS7063_01771</name>
</gene>
<reference evidence="2 3" key="1">
    <citation type="submission" date="2019-07" db="EMBL/GenBank/DDBJ databases">
        <authorList>
            <person name="Hibberd C M."/>
            <person name="Gehrig L. J."/>
            <person name="Chang H.-W."/>
            <person name="Venkatesh S."/>
        </authorList>
    </citation>
    <scope>NUCLEOTIDE SEQUENCE [LARGE SCALE GENOMIC DNA]</scope>
    <source>
        <strain evidence="2">Dorea_longicatena_SSTS_Bg7063</strain>
    </source>
</reference>
<dbReference type="Proteomes" id="UP000398619">
    <property type="component" value="Unassembled WGS sequence"/>
</dbReference>
<dbReference type="AlphaFoldDB" id="A0A564TU97"/>
<proteinExistence type="predicted"/>
<feature type="transmembrane region" description="Helical" evidence="1">
    <location>
        <begin position="270"/>
        <end position="291"/>
    </location>
</feature>
<dbReference type="PANTHER" id="PTHR46795:SF3">
    <property type="entry name" value="ABC TRANSPORTER PERMEASE"/>
    <property type="match status" value="1"/>
</dbReference>
<sequence length="390" mass="45078">MKKLFLNSLKGRWKEYAVVLFCGTFTISILFWTTALGDCLYKIAPSGLSEYVEEAFTFFSFLLTYELLFFLMILVLLSYIRKRSYDYTLLTLMGMRRKHKHIFIGGEYVGITLVSLGGGILLGSILAEISKKILGYCFPELSNEIYYDISAFRLTIAVGIQFFFILFVVFDEVIACLGTDAIVSIGRKGGKPIKRHPKLLIIGMILLSAALISLWFYWGRLSKKFPILLAGAGIFVLLITLGEYYFSSLKKKTRKYYKKFFWLDSWYHRFFYNMNMGFIICFLIFTLMFGLSVRLFDNFPVYNEKSYPYDLVWMANDKDQTFLDELETNDGVAVKTKPCIRVTTADQGEQIGISESIFKEWTGKDIQLNTVSANLCLQVWERLFLFPPFL</sequence>
<feature type="transmembrane region" description="Helical" evidence="1">
    <location>
        <begin position="55"/>
        <end position="80"/>
    </location>
</feature>
<name>A0A564TU97_9FIRM</name>
<feature type="transmembrane region" description="Helical" evidence="1">
    <location>
        <begin position="151"/>
        <end position="178"/>
    </location>
</feature>
<evidence type="ECO:0000313" key="2">
    <source>
        <dbReference type="EMBL" id="VUX10811.1"/>
    </source>
</evidence>
<protein>
    <submittedName>
        <fullName evidence="2">FtsX-like permease family protein</fullName>
    </submittedName>
</protein>
<keyword evidence="1" id="KW-0812">Transmembrane</keyword>
<keyword evidence="1" id="KW-0472">Membrane</keyword>
<feature type="transmembrane region" description="Helical" evidence="1">
    <location>
        <begin position="199"/>
        <end position="219"/>
    </location>
</feature>
<dbReference type="PANTHER" id="PTHR46795">
    <property type="entry name" value="ABC TRANSPORTER PERMEASE-RELATED-RELATED"/>
    <property type="match status" value="1"/>
</dbReference>
<feature type="transmembrane region" description="Helical" evidence="1">
    <location>
        <begin position="101"/>
        <end position="126"/>
    </location>
</feature>
<evidence type="ECO:0000256" key="1">
    <source>
        <dbReference type="SAM" id="Phobius"/>
    </source>
</evidence>
<keyword evidence="1" id="KW-1133">Transmembrane helix</keyword>